<comment type="similarity">
    <text evidence="1 6">Belongs to the aldehyde dehydrogenase family.</text>
</comment>
<comment type="caution">
    <text evidence="8">The sequence shown here is derived from an EMBL/GenBank/DDBJ whole genome shotgun (WGS) entry which is preliminary data.</text>
</comment>
<dbReference type="PROSITE" id="PS00070">
    <property type="entry name" value="ALDEHYDE_DEHYDR_CYS"/>
    <property type="match status" value="1"/>
</dbReference>
<dbReference type="EMBL" id="PKQE01000001">
    <property type="protein sequence ID" value="PLC43813.1"/>
    <property type="molecule type" value="Genomic_DNA"/>
</dbReference>
<evidence type="ECO:0000256" key="4">
    <source>
        <dbReference type="ARBA" id="ARBA00037921"/>
    </source>
</evidence>
<dbReference type="Gene3D" id="3.40.605.10">
    <property type="entry name" value="Aldehyde Dehydrogenase, Chain A, domain 1"/>
    <property type="match status" value="1"/>
</dbReference>
<keyword evidence="2 6" id="KW-0560">Oxidoreductase</keyword>
<gene>
    <name evidence="8" type="ORF">C0Q88_03650</name>
</gene>
<name>A0A2N4TVT7_RALPI</name>
<dbReference type="InterPro" id="IPR016163">
    <property type="entry name" value="Ald_DH_C"/>
</dbReference>
<proteinExistence type="inferred from homology"/>
<evidence type="ECO:0000313" key="9">
    <source>
        <dbReference type="Proteomes" id="UP000234456"/>
    </source>
</evidence>
<feature type="domain" description="Aldehyde dehydrogenase" evidence="7">
    <location>
        <begin position="27"/>
        <end position="489"/>
    </location>
</feature>
<dbReference type="InterPro" id="IPR016160">
    <property type="entry name" value="Ald_DH_CS_CYS"/>
</dbReference>
<evidence type="ECO:0000256" key="5">
    <source>
        <dbReference type="PROSITE-ProRule" id="PRU10007"/>
    </source>
</evidence>
<dbReference type="AlphaFoldDB" id="A0A2N4TVT7"/>
<reference evidence="8 9" key="1">
    <citation type="submission" date="2017-12" db="EMBL/GenBank/DDBJ databases">
        <title>Draft genome sequence of Ralstonia pickettii 52.</title>
        <authorList>
            <person name="Zheng B."/>
        </authorList>
    </citation>
    <scope>NUCLEOTIDE SEQUENCE [LARGE SCALE GENOMIC DNA]</scope>
    <source>
        <strain evidence="8 9">52</strain>
    </source>
</reference>
<dbReference type="FunFam" id="3.40.605.10:FF:000007">
    <property type="entry name" value="NAD/NADP-dependent betaine aldehyde dehydrogenase"/>
    <property type="match status" value="1"/>
</dbReference>
<dbReference type="Proteomes" id="UP000234456">
    <property type="component" value="Unassembled WGS sequence"/>
</dbReference>
<dbReference type="PANTHER" id="PTHR43860:SF2">
    <property type="entry name" value="BETAINE ALDEHYDE DEHYDROGENASE-RELATED"/>
    <property type="match status" value="1"/>
</dbReference>
<evidence type="ECO:0000256" key="1">
    <source>
        <dbReference type="ARBA" id="ARBA00009986"/>
    </source>
</evidence>
<evidence type="ECO:0000256" key="2">
    <source>
        <dbReference type="ARBA" id="ARBA00023002"/>
    </source>
</evidence>
<evidence type="ECO:0000259" key="7">
    <source>
        <dbReference type="Pfam" id="PF00171"/>
    </source>
</evidence>
<accession>A0A2N4TVT7</accession>
<dbReference type="InterPro" id="IPR029510">
    <property type="entry name" value="Ald_DH_CS_GLU"/>
</dbReference>
<evidence type="ECO:0000313" key="8">
    <source>
        <dbReference type="EMBL" id="PLC43813.1"/>
    </source>
</evidence>
<dbReference type="InterPro" id="IPR016161">
    <property type="entry name" value="Ald_DH/histidinol_DH"/>
</dbReference>
<sequence>MTQASLSTEFHSATLAPRLDLYIDGQWVQPEGGVYRDIVDPATENVLTQAADASVADVQRAIAAARRAFDEGPWRQTGTRERARLLNRIADAIDADAENLATLESLNTGKTITESRWDMDGIAATFRYFAGLVATESGLINEAPDTVISRTLREPVGVCGLITPWNYPLLQAAWKIAPALGAGNTVIVKPSNLTPLTTHRFAELLIEVGVPAGVFNLVTGAGEAGAELSRNLDVDLVSFTGGAVAGAAVMNAAIGNFKKVALELGGKNPNIIFDDADFDTAVDYAVNAAFFHAGQVCSAGSRLMLQDGIHDRFVDALVERVKRIRIGNGFAEGTEMGPVQSAFQRQKIINMIQAGVQEGAVLRCGGKAPEGKAFERGFWLEPTVLANVRDDMKIATEEIFGPALTVERFSTEEEAVRRANATPFGLAGAVWTADLNRANRVTRALRFGTVWANDYHPYFPEAPWGGYKASGIGRELGRGGLDEYTELKHSYINLAPQPMGWFGAGAE</sequence>
<feature type="active site" evidence="5">
    <location>
        <position position="263"/>
    </location>
</feature>
<dbReference type="GO" id="GO:0016620">
    <property type="term" value="F:oxidoreductase activity, acting on the aldehyde or oxo group of donors, NAD or NADP as acceptor"/>
    <property type="evidence" value="ECO:0007669"/>
    <property type="project" value="InterPro"/>
</dbReference>
<dbReference type="FunFam" id="3.40.309.10:FF:000012">
    <property type="entry name" value="Betaine aldehyde dehydrogenase"/>
    <property type="match status" value="1"/>
</dbReference>
<dbReference type="PANTHER" id="PTHR43860">
    <property type="entry name" value="BETAINE ALDEHYDE DEHYDROGENASE"/>
    <property type="match status" value="1"/>
</dbReference>
<protein>
    <submittedName>
        <fullName evidence="8">Aldehyde dehydrogenase</fullName>
    </submittedName>
</protein>
<dbReference type="InterPro" id="IPR016162">
    <property type="entry name" value="Ald_DH_N"/>
</dbReference>
<keyword evidence="3" id="KW-0520">NAD</keyword>
<dbReference type="PROSITE" id="PS00687">
    <property type="entry name" value="ALDEHYDE_DEHYDR_GLU"/>
    <property type="match status" value="1"/>
</dbReference>
<dbReference type="RefSeq" id="WP_102064397.1">
    <property type="nucleotide sequence ID" value="NZ_PKQE01000001.1"/>
</dbReference>
<dbReference type="InterPro" id="IPR015590">
    <property type="entry name" value="Aldehyde_DH_dom"/>
</dbReference>
<dbReference type="SUPFAM" id="SSF53720">
    <property type="entry name" value="ALDH-like"/>
    <property type="match status" value="1"/>
</dbReference>
<evidence type="ECO:0000256" key="6">
    <source>
        <dbReference type="RuleBase" id="RU003345"/>
    </source>
</evidence>
<dbReference type="Gene3D" id="3.40.309.10">
    <property type="entry name" value="Aldehyde Dehydrogenase, Chain A, domain 2"/>
    <property type="match status" value="1"/>
</dbReference>
<organism evidence="8 9">
    <name type="scientific">Ralstonia pickettii</name>
    <name type="common">Burkholderia pickettii</name>
    <dbReference type="NCBI Taxonomy" id="329"/>
    <lineage>
        <taxon>Bacteria</taxon>
        <taxon>Pseudomonadati</taxon>
        <taxon>Pseudomonadota</taxon>
        <taxon>Betaproteobacteria</taxon>
        <taxon>Burkholderiales</taxon>
        <taxon>Burkholderiaceae</taxon>
        <taxon>Ralstonia</taxon>
    </lineage>
</organism>
<evidence type="ECO:0000256" key="3">
    <source>
        <dbReference type="ARBA" id="ARBA00023027"/>
    </source>
</evidence>
<comment type="pathway">
    <text evidence="4">Amine and polyamine biosynthesis; betaine biosynthesis via choline pathway; betaine from betaine aldehyde: step 1/1.</text>
</comment>
<dbReference type="OrthoDB" id="6187633at2"/>
<dbReference type="Pfam" id="PF00171">
    <property type="entry name" value="Aldedh"/>
    <property type="match status" value="1"/>
</dbReference>